<dbReference type="Pfam" id="PF18962">
    <property type="entry name" value="Por_Secre_tail"/>
    <property type="match status" value="1"/>
</dbReference>
<evidence type="ECO:0000256" key="2">
    <source>
        <dbReference type="SAM" id="SignalP"/>
    </source>
</evidence>
<dbReference type="Pfam" id="PF02638">
    <property type="entry name" value="GHL10"/>
    <property type="match status" value="1"/>
</dbReference>
<organism evidence="5 6">
    <name type="scientific">Flavobacterium succinicans</name>
    <dbReference type="NCBI Taxonomy" id="29536"/>
    <lineage>
        <taxon>Bacteria</taxon>
        <taxon>Pseudomonadati</taxon>
        <taxon>Bacteroidota</taxon>
        <taxon>Flavobacteriia</taxon>
        <taxon>Flavobacteriales</taxon>
        <taxon>Flavobacteriaceae</taxon>
        <taxon>Flavobacterium</taxon>
    </lineage>
</organism>
<dbReference type="SUPFAM" id="SSF51445">
    <property type="entry name" value="(Trans)glycosidases"/>
    <property type="match status" value="1"/>
</dbReference>
<dbReference type="PANTHER" id="PTHR43405">
    <property type="entry name" value="GLYCOSYL HYDROLASE DIGH"/>
    <property type="match status" value="1"/>
</dbReference>
<keyword evidence="6" id="KW-1185">Reference proteome</keyword>
<dbReference type="NCBIfam" id="TIGR04183">
    <property type="entry name" value="Por_Secre_tail"/>
    <property type="match status" value="1"/>
</dbReference>
<feature type="domain" description="Secretion system C-terminal sorting" evidence="4">
    <location>
        <begin position="530"/>
        <end position="599"/>
    </location>
</feature>
<dbReference type="AlphaFoldDB" id="A0A1I4XXG1"/>
<evidence type="ECO:0000256" key="1">
    <source>
        <dbReference type="ARBA" id="ARBA00022729"/>
    </source>
</evidence>
<proteinExistence type="predicted"/>
<gene>
    <name evidence="5" type="ORF">SAMN05444143_1106</name>
</gene>
<dbReference type="Proteomes" id="UP000182961">
    <property type="component" value="Unassembled WGS sequence"/>
</dbReference>
<feature type="signal peptide" evidence="2">
    <location>
        <begin position="1"/>
        <end position="22"/>
    </location>
</feature>
<evidence type="ECO:0000313" key="6">
    <source>
        <dbReference type="Proteomes" id="UP000182961"/>
    </source>
</evidence>
<dbReference type="InterPro" id="IPR017853">
    <property type="entry name" value="GH"/>
</dbReference>
<keyword evidence="1 2" id="KW-0732">Signal</keyword>
<dbReference type="RefSeq" id="WP_024981615.1">
    <property type="nucleotide sequence ID" value="NZ_CBCRUM010000033.1"/>
</dbReference>
<accession>A0A1I4XXG1</accession>
<feature type="domain" description="Glycosyl hydrolase-like 10" evidence="3">
    <location>
        <begin position="36"/>
        <end position="358"/>
    </location>
</feature>
<protein>
    <submittedName>
        <fullName evidence="5">Por secretion system C-terminal sorting domain-containing protein</fullName>
    </submittedName>
</protein>
<feature type="chain" id="PRO_5010180336" evidence="2">
    <location>
        <begin position="23"/>
        <end position="606"/>
    </location>
</feature>
<dbReference type="InterPro" id="IPR052177">
    <property type="entry name" value="Divisome_Glycosyl_Hydrolase"/>
</dbReference>
<name>A0A1I4XXG1_9FLAO</name>
<sequence length="606" mass="68154">MKKTYLLIALSFVCHFSLIAQCYINSEFNKNNPKRELRGVFVASVYNLNWPSNKKSTPDEQKAELITLLDNLKTNGYNSVFFQVRSECDALYNSNLEPWSQWLTGTQGVAPSPIWDPLTFAVEEAHKRGLDLHAWLNPYRAQTSDVVTYPKASNHVMNVNPSWIIDPVYSPVDRELHLRILDPGLPAVTNFITTVVQDIASRYDVDGIHFDDYFYPNGGMLAAPNNQDAATFLTNNPDGLSLADWRRSNVNKMIAKVYDAIQTINNIQNKNIVFGVSPFGIWKAGTPTGISGNSSFDALYCDPIAWLNAEKVDYLAPQLYWKIIGSQDYNALSKWWNDQVKNKNKQLYISQAYYKMYDSNAWSATEIQNQINQNRVQTMEATFGQIAYNYTNIKSDPKSLNAALNATQYKYKSFAPPIVGKDGICPNPPLNLRFESTKLKWDTPAVASDGDLPIKYVVYAFNSSAEAITNKDDGAKILDIIVGNEIQLTQNLIDTKHFVVTALDKNNNEAGNFNTTLASSSQNFVSELKIYPNPFQNTLTIENSTTASAIAKVIFYTILGQEIITKTVNESVSPIEIDTKYFSNGMHFIKIIFENGKSESHILLKN</sequence>
<dbReference type="InterPro" id="IPR026444">
    <property type="entry name" value="Secre_tail"/>
</dbReference>
<evidence type="ECO:0000259" key="4">
    <source>
        <dbReference type="Pfam" id="PF18962"/>
    </source>
</evidence>
<dbReference type="PANTHER" id="PTHR43405:SF1">
    <property type="entry name" value="GLYCOSYL HYDROLASE DIGH"/>
    <property type="match status" value="1"/>
</dbReference>
<dbReference type="Gene3D" id="3.20.20.80">
    <property type="entry name" value="Glycosidases"/>
    <property type="match status" value="1"/>
</dbReference>
<evidence type="ECO:0000259" key="3">
    <source>
        <dbReference type="Pfam" id="PF02638"/>
    </source>
</evidence>
<dbReference type="EMBL" id="FOUT01000010">
    <property type="protein sequence ID" value="SFN30467.1"/>
    <property type="molecule type" value="Genomic_DNA"/>
</dbReference>
<dbReference type="eggNOG" id="COG1649">
    <property type="taxonomic scope" value="Bacteria"/>
</dbReference>
<reference evidence="6" key="1">
    <citation type="submission" date="2016-10" db="EMBL/GenBank/DDBJ databases">
        <authorList>
            <person name="Varghese N."/>
            <person name="Submissions S."/>
        </authorList>
    </citation>
    <scope>NUCLEOTIDE SEQUENCE [LARGE SCALE GENOMIC DNA]</scope>
    <source>
        <strain evidence="6">DSM 4002</strain>
    </source>
</reference>
<evidence type="ECO:0000313" key="5">
    <source>
        <dbReference type="EMBL" id="SFN30467.1"/>
    </source>
</evidence>
<dbReference type="InterPro" id="IPR003790">
    <property type="entry name" value="GHL10"/>
</dbReference>